<dbReference type="InterPro" id="IPR011051">
    <property type="entry name" value="RmlC_Cupin_sf"/>
</dbReference>
<dbReference type="EMBL" id="JACHET010000001">
    <property type="protein sequence ID" value="MBB6183045.1"/>
    <property type="molecule type" value="Genomic_DNA"/>
</dbReference>
<dbReference type="RefSeq" id="WP_052394897.1">
    <property type="nucleotide sequence ID" value="NZ_JACHET010000001.1"/>
</dbReference>
<comment type="caution">
    <text evidence="1">The sequence shown here is derived from an EMBL/GenBank/DDBJ whole genome shotgun (WGS) entry which is preliminary data.</text>
</comment>
<keyword evidence="1" id="KW-0223">Dioxygenase</keyword>
<evidence type="ECO:0000313" key="1">
    <source>
        <dbReference type="EMBL" id="MBB6183045.1"/>
    </source>
</evidence>
<sequence>MTAPRPASSLRIVLGCADLDAALAFYTEELDFRLDMIMPADAPRMAALSGYGLTLVLRRVAAVAHPGDTGREAASMSANRDVVAATDWVVGRAGMQYRDLIPGRWEGRIIASHIRIPQGGPVPDYVHYHRVGFQMIFCRRGWVRVVYEDQGPPFVMQEGDCVLQPPTIRHRVLEASPGLEVVEVGCPAEHETWRDHALTLPTPQRRPQRLFDGQRFVRAVAADAPWRIASPSASHCMHRDTGIAQATDGVADVRILRASSGSACRAPTAMPEGGARFVFVLRGRLGIHGADGGMQELRTDEACLRVLAQADTFEALDTDAEWLDVCLSPRALAS</sequence>
<dbReference type="CDD" id="cd06587">
    <property type="entry name" value="VOC"/>
    <property type="match status" value="1"/>
</dbReference>
<dbReference type="AlphaFoldDB" id="A0A841KDP2"/>
<protein>
    <submittedName>
        <fullName evidence="1">Quercetin dioxygenase-like cupin family protein</fullName>
    </submittedName>
</protein>
<accession>A0A841KDP2</accession>
<evidence type="ECO:0000313" key="2">
    <source>
        <dbReference type="Proteomes" id="UP000560000"/>
    </source>
</evidence>
<dbReference type="SUPFAM" id="SSF54593">
    <property type="entry name" value="Glyoxalase/Bleomycin resistance protein/Dihydroxybiphenyl dioxygenase"/>
    <property type="match status" value="1"/>
</dbReference>
<proteinExistence type="predicted"/>
<name>A0A841KDP2_9GAMM</name>
<dbReference type="InterPro" id="IPR014710">
    <property type="entry name" value="RmlC-like_jellyroll"/>
</dbReference>
<dbReference type="Gene3D" id="2.60.120.10">
    <property type="entry name" value="Jelly Rolls"/>
    <property type="match status" value="2"/>
</dbReference>
<dbReference type="Proteomes" id="UP000560000">
    <property type="component" value="Unassembled WGS sequence"/>
</dbReference>
<gene>
    <name evidence="1" type="ORF">HNQ86_000390</name>
</gene>
<dbReference type="OrthoDB" id="4762975at2"/>
<organism evidence="1 2">
    <name type="scientific">Oleiagrimonas soli</name>
    <dbReference type="NCBI Taxonomy" id="1543381"/>
    <lineage>
        <taxon>Bacteria</taxon>
        <taxon>Pseudomonadati</taxon>
        <taxon>Pseudomonadota</taxon>
        <taxon>Gammaproteobacteria</taxon>
        <taxon>Lysobacterales</taxon>
        <taxon>Rhodanobacteraceae</taxon>
        <taxon>Oleiagrimonas</taxon>
    </lineage>
</organism>
<dbReference type="InterPro" id="IPR029068">
    <property type="entry name" value="Glyas_Bleomycin-R_OHBP_Dase"/>
</dbReference>
<dbReference type="SUPFAM" id="SSF51182">
    <property type="entry name" value="RmlC-like cupins"/>
    <property type="match status" value="1"/>
</dbReference>
<dbReference type="GO" id="GO:0051213">
    <property type="term" value="F:dioxygenase activity"/>
    <property type="evidence" value="ECO:0007669"/>
    <property type="project" value="UniProtKB-KW"/>
</dbReference>
<reference evidence="1 2" key="1">
    <citation type="submission" date="2020-08" db="EMBL/GenBank/DDBJ databases">
        <title>Genomic Encyclopedia of Type Strains, Phase IV (KMG-IV): sequencing the most valuable type-strain genomes for metagenomic binning, comparative biology and taxonomic classification.</title>
        <authorList>
            <person name="Goeker M."/>
        </authorList>
    </citation>
    <scope>NUCLEOTIDE SEQUENCE [LARGE SCALE GENOMIC DNA]</scope>
    <source>
        <strain evidence="1 2">DSM 107085</strain>
    </source>
</reference>
<keyword evidence="1" id="KW-0560">Oxidoreductase</keyword>